<feature type="domain" description="FAD-binding FR-type" evidence="1">
    <location>
        <begin position="1"/>
        <end position="73"/>
    </location>
</feature>
<feature type="non-terminal residue" evidence="2">
    <location>
        <position position="1"/>
    </location>
</feature>
<sequence>AYRAGQHLTVIVEANGARHRRCYSFSSSPLAGGRPAITVKRMADGLVSRHLHDRVRADDTLVVDEPTGNFTVETDPSCTREIVLVAGGVGITPLISMAETVLRAEPGSRVVLLCGNRSEDEIAYDCW</sequence>
<dbReference type="PROSITE" id="PS51384">
    <property type="entry name" value="FAD_FR"/>
    <property type="match status" value="1"/>
</dbReference>
<dbReference type="SUPFAM" id="SSF63380">
    <property type="entry name" value="Riboflavin synthase domain-like"/>
    <property type="match status" value="1"/>
</dbReference>
<dbReference type="PRINTS" id="PR00410">
    <property type="entry name" value="PHEHYDRXLASE"/>
</dbReference>
<organism evidence="2">
    <name type="scientific">sediment metagenome</name>
    <dbReference type="NCBI Taxonomy" id="749907"/>
    <lineage>
        <taxon>unclassified sequences</taxon>
        <taxon>metagenomes</taxon>
        <taxon>ecological metagenomes</taxon>
    </lineage>
</organism>
<dbReference type="GO" id="GO:0016491">
    <property type="term" value="F:oxidoreductase activity"/>
    <property type="evidence" value="ECO:0007669"/>
    <property type="project" value="InterPro"/>
</dbReference>
<reference evidence="2" key="2">
    <citation type="journal article" date="2011" name="Microb. Ecol.">
        <title>Taxonomic and Functional Metagenomic Profiling of the Microbial Community in the Anoxic Sediment of a Sub-saline Shallow Lake (Laguna de Carrizo, Central Spain).</title>
        <authorList>
            <person name="Ferrer M."/>
            <person name="Guazzaroni M.E."/>
            <person name="Richter M."/>
            <person name="Garcia-Salamanca A."/>
            <person name="Yarza P."/>
            <person name="Suarez-Suarez A."/>
            <person name="Solano J."/>
            <person name="Alcaide M."/>
            <person name="van Dillewijn P."/>
            <person name="Molina-Henares M.A."/>
            <person name="Lopez-Cortes N."/>
            <person name="Al-Ramahi Y."/>
            <person name="Guerrero C."/>
            <person name="Acosta A."/>
            <person name="de Eugenio L.I."/>
            <person name="Martinez V."/>
            <person name="Marques S."/>
            <person name="Rojo F."/>
            <person name="Santero E."/>
            <person name="Genilloud O."/>
            <person name="Perez-Perez J."/>
            <person name="Rossello-Mora R."/>
            <person name="Ramos J.L."/>
        </authorList>
    </citation>
    <scope>NUCLEOTIDE SEQUENCE</scope>
</reference>
<dbReference type="Pfam" id="PF00175">
    <property type="entry name" value="NAD_binding_1"/>
    <property type="match status" value="1"/>
</dbReference>
<dbReference type="EMBL" id="ADZX01000300">
    <property type="protein sequence ID" value="EFK97247.1"/>
    <property type="molecule type" value="Genomic_DNA"/>
</dbReference>
<dbReference type="InterPro" id="IPR008333">
    <property type="entry name" value="Cbr1-like_FAD-bd_dom"/>
</dbReference>
<dbReference type="InterPro" id="IPR039261">
    <property type="entry name" value="FNR_nucleotide-bd"/>
</dbReference>
<name>D9PGS6_9ZZZZ</name>
<dbReference type="SUPFAM" id="SSF52343">
    <property type="entry name" value="Ferredoxin reductase-like, C-terminal NADP-linked domain"/>
    <property type="match status" value="1"/>
</dbReference>
<dbReference type="InterPro" id="IPR001709">
    <property type="entry name" value="Flavoprot_Pyr_Nucl_cyt_Rdtase"/>
</dbReference>
<dbReference type="InterPro" id="IPR017927">
    <property type="entry name" value="FAD-bd_FR_type"/>
</dbReference>
<dbReference type="AlphaFoldDB" id="D9PGS6"/>
<dbReference type="PANTHER" id="PTHR47354:SF5">
    <property type="entry name" value="PROTEIN RFBI"/>
    <property type="match status" value="1"/>
</dbReference>
<dbReference type="PRINTS" id="PR00371">
    <property type="entry name" value="FPNCR"/>
</dbReference>
<evidence type="ECO:0000259" key="1">
    <source>
        <dbReference type="PROSITE" id="PS51384"/>
    </source>
</evidence>
<dbReference type="InterPro" id="IPR050415">
    <property type="entry name" value="MRET"/>
</dbReference>
<dbReference type="Gene3D" id="2.40.30.10">
    <property type="entry name" value="Translation factors"/>
    <property type="match status" value="1"/>
</dbReference>
<dbReference type="InterPro" id="IPR001433">
    <property type="entry name" value="OxRdtase_FAD/NAD-bd"/>
</dbReference>
<protein>
    <submittedName>
        <fullName evidence="2">Phenylacetate-CoA oxygenase/reductase, PaaK subunit</fullName>
    </submittedName>
</protein>
<comment type="caution">
    <text evidence="2">The sequence shown here is derived from an EMBL/GenBank/DDBJ whole genome shotgun (WGS) entry which is preliminary data.</text>
</comment>
<dbReference type="Pfam" id="PF00970">
    <property type="entry name" value="FAD_binding_6"/>
    <property type="match status" value="1"/>
</dbReference>
<accession>D9PGS6</accession>
<evidence type="ECO:0000313" key="2">
    <source>
        <dbReference type="EMBL" id="EFK97247.1"/>
    </source>
</evidence>
<reference evidence="2" key="1">
    <citation type="submission" date="2010-07" db="EMBL/GenBank/DDBJ databases">
        <authorList>
            <consortium name="CONSOLIDER consortium CSD2007-00005"/>
            <person name="Guazzaroni M.-E."/>
            <person name="Richter M."/>
            <person name="Garcia-Salamanca A."/>
            <person name="Yarza P."/>
            <person name="Ferrer M."/>
        </authorList>
    </citation>
    <scope>NUCLEOTIDE SEQUENCE</scope>
</reference>
<dbReference type="PANTHER" id="PTHR47354">
    <property type="entry name" value="NADH OXIDOREDUCTASE HCR"/>
    <property type="match status" value="1"/>
</dbReference>
<dbReference type="InterPro" id="IPR017938">
    <property type="entry name" value="Riboflavin_synthase-like_b-brl"/>
</dbReference>
<dbReference type="Gene3D" id="3.40.50.80">
    <property type="entry name" value="Nucleotide-binding domain of ferredoxin-NADP reductase (FNR) module"/>
    <property type="match status" value="1"/>
</dbReference>
<gene>
    <name evidence="2" type="ORF">LDC_0723</name>
</gene>
<proteinExistence type="predicted"/>